<dbReference type="AlphaFoldDB" id="A0A7W9EDY0"/>
<reference evidence="2 3" key="1">
    <citation type="submission" date="2020-08" db="EMBL/GenBank/DDBJ databases">
        <title>Genomic Encyclopedia of Type Strains, Phase IV (KMG-IV): sequencing the most valuable type-strain genomes for metagenomic binning, comparative biology and taxonomic classification.</title>
        <authorList>
            <person name="Goeker M."/>
        </authorList>
    </citation>
    <scope>NUCLEOTIDE SEQUENCE [LARGE SCALE GENOMIC DNA]</scope>
    <source>
        <strain evidence="2 3">DSM 25079</strain>
    </source>
</reference>
<dbReference type="Proteomes" id="UP000549617">
    <property type="component" value="Unassembled WGS sequence"/>
</dbReference>
<protein>
    <submittedName>
        <fullName evidence="2">Uncharacterized protein</fullName>
    </submittedName>
</protein>
<gene>
    <name evidence="2" type="ORF">FHS49_001407</name>
</gene>
<evidence type="ECO:0000313" key="2">
    <source>
        <dbReference type="EMBL" id="MBB5685399.1"/>
    </source>
</evidence>
<feature type="chain" id="PRO_5031004827" evidence="1">
    <location>
        <begin position="23"/>
        <end position="162"/>
    </location>
</feature>
<name>A0A7W9EDY0_9SPHN</name>
<organism evidence="2 3">
    <name type="scientific">Sphingobium boeckii</name>
    <dbReference type="NCBI Taxonomy" id="1082345"/>
    <lineage>
        <taxon>Bacteria</taxon>
        <taxon>Pseudomonadati</taxon>
        <taxon>Pseudomonadota</taxon>
        <taxon>Alphaproteobacteria</taxon>
        <taxon>Sphingomonadales</taxon>
        <taxon>Sphingomonadaceae</taxon>
        <taxon>Sphingobium</taxon>
    </lineage>
</organism>
<dbReference type="EMBL" id="JACIJC010000002">
    <property type="protein sequence ID" value="MBB5685399.1"/>
    <property type="molecule type" value="Genomic_DNA"/>
</dbReference>
<evidence type="ECO:0000256" key="1">
    <source>
        <dbReference type="SAM" id="SignalP"/>
    </source>
</evidence>
<sequence>MTAAKFVLILALIPTAGGSAHAQSSDGLNLVCFGVGEKMTSEYKTDLVWDKYDHKYRSRDGITTGMKQMDTAVTVQIDKGDGRIRLPKALVPPIASGGDDQHWWQLNNIQMSANQISASYKLNGLNHPKLKIDRTTGEITIKGFGQDFHGRCDRLDPGQRRF</sequence>
<comment type="caution">
    <text evidence="2">The sequence shown here is derived from an EMBL/GenBank/DDBJ whole genome shotgun (WGS) entry which is preliminary data.</text>
</comment>
<feature type="signal peptide" evidence="1">
    <location>
        <begin position="1"/>
        <end position="22"/>
    </location>
</feature>
<accession>A0A7W9EDY0</accession>
<keyword evidence="1" id="KW-0732">Signal</keyword>
<dbReference type="RefSeq" id="WP_184016707.1">
    <property type="nucleotide sequence ID" value="NZ_JACIJC010000002.1"/>
</dbReference>
<keyword evidence="3" id="KW-1185">Reference proteome</keyword>
<proteinExistence type="predicted"/>
<evidence type="ECO:0000313" key="3">
    <source>
        <dbReference type="Proteomes" id="UP000549617"/>
    </source>
</evidence>